<feature type="domain" description="Zinc finger PHD-type" evidence="5">
    <location>
        <begin position="288"/>
        <end position="348"/>
    </location>
</feature>
<evidence type="ECO:0000256" key="3">
    <source>
        <dbReference type="ARBA" id="ARBA00022833"/>
    </source>
</evidence>
<evidence type="ECO:0000313" key="7">
    <source>
        <dbReference type="Proteomes" id="UP001314263"/>
    </source>
</evidence>
<dbReference type="Proteomes" id="UP001314263">
    <property type="component" value="Unassembled WGS sequence"/>
</dbReference>
<protein>
    <recommendedName>
        <fullName evidence="5">Zinc finger PHD-type domain-containing protein</fullName>
    </recommendedName>
</protein>
<dbReference type="SMART" id="SM00249">
    <property type="entry name" value="PHD"/>
    <property type="match status" value="3"/>
</dbReference>
<keyword evidence="3" id="KW-0862">Zinc</keyword>
<feature type="region of interest" description="Disordered" evidence="4">
    <location>
        <begin position="489"/>
        <end position="509"/>
    </location>
</feature>
<dbReference type="PANTHER" id="PTHR46235:SF3">
    <property type="entry name" value="PHD FINGER-CONTAINING PROTEIN DDB_G0268158"/>
    <property type="match status" value="1"/>
</dbReference>
<dbReference type="InterPro" id="IPR013083">
    <property type="entry name" value="Znf_RING/FYVE/PHD"/>
</dbReference>
<reference evidence="6 7" key="1">
    <citation type="submission" date="2023-10" db="EMBL/GenBank/DDBJ databases">
        <authorList>
            <person name="Maclean D."/>
            <person name="Macfadyen A."/>
        </authorList>
    </citation>
    <scope>NUCLEOTIDE SEQUENCE [LARGE SCALE GENOMIC DNA]</scope>
</reference>
<dbReference type="InterPro" id="IPR055198">
    <property type="entry name" value="NSD_PHD"/>
</dbReference>
<feature type="domain" description="Zinc finger PHD-type" evidence="5">
    <location>
        <begin position="349"/>
        <end position="430"/>
    </location>
</feature>
<keyword evidence="1" id="KW-0479">Metal-binding</keyword>
<dbReference type="SUPFAM" id="SSF57903">
    <property type="entry name" value="FYVE/PHD zinc finger"/>
    <property type="match status" value="2"/>
</dbReference>
<dbReference type="CDD" id="cd15565">
    <property type="entry name" value="PHD2_NSD"/>
    <property type="match status" value="1"/>
</dbReference>
<feature type="compositionally biased region" description="Low complexity" evidence="4">
    <location>
        <begin position="135"/>
        <end position="144"/>
    </location>
</feature>
<feature type="region of interest" description="Disordered" evidence="4">
    <location>
        <begin position="552"/>
        <end position="635"/>
    </location>
</feature>
<feature type="region of interest" description="Disordered" evidence="4">
    <location>
        <begin position="101"/>
        <end position="144"/>
    </location>
</feature>
<accession>A0AAV1IJH7</accession>
<keyword evidence="2" id="KW-0863">Zinc-finger</keyword>
<dbReference type="GO" id="GO:0006338">
    <property type="term" value="P:chromatin remodeling"/>
    <property type="evidence" value="ECO:0007669"/>
    <property type="project" value="UniProtKB-ARBA"/>
</dbReference>
<evidence type="ECO:0000256" key="2">
    <source>
        <dbReference type="ARBA" id="ARBA00022771"/>
    </source>
</evidence>
<dbReference type="Pfam" id="PF26055">
    <property type="entry name" value="Mtase_EDM2"/>
    <property type="match status" value="1"/>
</dbReference>
<proteinExistence type="predicted"/>
<gene>
    <name evidence="6" type="ORF">CVIRNUC_009337</name>
</gene>
<dbReference type="Pfam" id="PF22908">
    <property type="entry name" value="PHD_NSD"/>
    <property type="match status" value="1"/>
</dbReference>
<dbReference type="InterPro" id="IPR011011">
    <property type="entry name" value="Znf_FYVE_PHD"/>
</dbReference>
<evidence type="ECO:0000256" key="4">
    <source>
        <dbReference type="SAM" id="MobiDB-lite"/>
    </source>
</evidence>
<evidence type="ECO:0000313" key="6">
    <source>
        <dbReference type="EMBL" id="CAK0786124.1"/>
    </source>
</evidence>
<name>A0AAV1IJH7_9CHLO</name>
<feature type="region of interest" description="Disordered" evidence="4">
    <location>
        <begin position="162"/>
        <end position="190"/>
    </location>
</feature>
<dbReference type="InterPro" id="IPR058939">
    <property type="entry name" value="Mtase_EDM2"/>
</dbReference>
<dbReference type="InterPro" id="IPR001965">
    <property type="entry name" value="Znf_PHD"/>
</dbReference>
<feature type="compositionally biased region" description="Basic and acidic residues" evidence="4">
    <location>
        <begin position="178"/>
        <end position="190"/>
    </location>
</feature>
<dbReference type="GO" id="GO:0008270">
    <property type="term" value="F:zinc ion binding"/>
    <property type="evidence" value="ECO:0007669"/>
    <property type="project" value="UniProtKB-KW"/>
</dbReference>
<feature type="compositionally biased region" description="Low complexity" evidence="4">
    <location>
        <begin position="620"/>
        <end position="632"/>
    </location>
</feature>
<sequence>MGQEEALGRLAGNGFGSSEPACIAQCRAPASVAGSLMGSNDGDSSIDIVGLKPLKTMTLQAEEEDGALRWKSTSPRDTKRRCSGSRSRFAPDFLGLHEGEAALEEPQPGSAGRETTEGLQRDMNGDSSTAVGIPGTQRRQAGQRAGSAAHVIYHMQQQQQLEHGVQPGSEEMSDDEGAPMHEEGGATDRKADKDWSSLVCCVCDDGGEILNCDGPCQRSFHLGIAEKLFRKGTKEEAIEEDREDDVEKRNVYDEAWCNPLSMNRDLVDCLIGRDLTWQCPNCLAGQHQCFVCKQEGSSEAKEVVACTKGSCGRFYHIECLEQRFPGCKKQAEAEGLWAFGNFVCPSHSCKKCQQEDGAPGKGALIPCARCPISYHLDCMPEPVLSSQKRRVWLNKPEAEHWGAGHRLLQQPGVEPAGGVEDCILYCQRHSIPEDESNPKHVRPLIKGQLLSLWKLAMANEYKHLQWSEQYLRKRELHLKWLQEKRRAENENAEKEQAASQAPHAGREQLKSAVKRRRLVKKPAEAAATAPAKAAVSAGGVALEDLPLAQRVGRPPAASKAAPARRKAAAPKADGPRHSKPSGSPGFGGLDSSPVIRQRKKRPFRASEDAPAASLLGSPHQAGAAQGQPAPAQELPTPAWEPLAQVALRSPEPPRALPEPVTTFDDQETAEFLGLESLSEAEGVVSPDQAARPAEPAEEVTTLMRAFFSDEEGAEGVTVPEEELSLSPPSQAVIAALTQLLAFEQDEHWGKDKESARTAAIMKAGPERVPNDKVVVLMPKPFHNPSQQTIPQASLEQMATTAKMQLVREAKGFCGASLITPINAKKWALYQDKMLTYLAPLLHKDRYTSYGRHFTEAGHLEALNEFLLPYLQHRDTIVDFSCGANVWVPMLKSACLQQGIEVKGISYDIITPRCMEDFRHETWFDVNPDSLPPGEKLVIGLNPPFGKNGTLAAQFAALAAQHKPRIIVLIVPPQTAIPPGYTSIKEDQSLMSGECFFVPGSTSHSWNQVTPSTRILVRKDCLEKVAKMQTADTECVQWYDFPQREAPPMGMAMVPMHHMGSAQPDMFPVFPGPMPVPHW</sequence>
<evidence type="ECO:0000256" key="1">
    <source>
        <dbReference type="ARBA" id="ARBA00022723"/>
    </source>
</evidence>
<dbReference type="PANTHER" id="PTHR46235">
    <property type="entry name" value="PHD FINGER-CONTAINING PROTEIN DDB_G0268158"/>
    <property type="match status" value="1"/>
</dbReference>
<dbReference type="Gene3D" id="3.30.40.10">
    <property type="entry name" value="Zinc/RING finger domain, C3HC4 (zinc finger)"/>
    <property type="match status" value="2"/>
</dbReference>
<feature type="compositionally biased region" description="Basic and acidic residues" evidence="4">
    <location>
        <begin position="114"/>
        <end position="124"/>
    </location>
</feature>
<feature type="domain" description="Zinc finger PHD-type" evidence="5">
    <location>
        <begin position="199"/>
        <end position="283"/>
    </location>
</feature>
<dbReference type="CDD" id="cd15566">
    <property type="entry name" value="PHD3_NSD"/>
    <property type="match status" value="1"/>
</dbReference>
<comment type="caution">
    <text evidence="6">The sequence shown here is derived from an EMBL/GenBank/DDBJ whole genome shotgun (WGS) entry which is preliminary data.</text>
</comment>
<organism evidence="6 7">
    <name type="scientific">Coccomyxa viridis</name>
    <dbReference type="NCBI Taxonomy" id="1274662"/>
    <lineage>
        <taxon>Eukaryota</taxon>
        <taxon>Viridiplantae</taxon>
        <taxon>Chlorophyta</taxon>
        <taxon>core chlorophytes</taxon>
        <taxon>Trebouxiophyceae</taxon>
        <taxon>Trebouxiophyceae incertae sedis</taxon>
        <taxon>Coccomyxaceae</taxon>
        <taxon>Coccomyxa</taxon>
    </lineage>
</organism>
<evidence type="ECO:0000259" key="5">
    <source>
        <dbReference type="SMART" id="SM00249"/>
    </source>
</evidence>
<keyword evidence="7" id="KW-1185">Reference proteome</keyword>
<dbReference type="EMBL" id="CAUYUE010000014">
    <property type="protein sequence ID" value="CAK0786124.1"/>
    <property type="molecule type" value="Genomic_DNA"/>
</dbReference>
<dbReference type="AlphaFoldDB" id="A0AAV1IJH7"/>